<sequence>MRNSQNVTTPAFLALSCFSALAAAQPAVAQEEKRSLGGMTVTDTAIDEDTPKRDEAASPKYTRPLLDTPQTITVIGKETIQQQNLLTLRDVLSTVPGITFGAGEGGFGYGDRIILRGQDAKNDVTIDGVRSGAFLNRNEVYNIEQVEVTNGANSVMNGGGSVAGTINLVTKRPLADDQMILNAGIGTDNYYRGTVDINSRVNDLIAVRLNAVYHENDVPGRDVENFRRWGVAPAVTIGIDGPTSLTLQGEYLDDKAMPQYGIRYYPREGGFLPEFDRSGYYGFANLDRQNSRTRSLQAIFSHAFSDSVSIRNLTRYEHITQDTVTSQPTGTFCLASTGLQPPDVNTGIAAACTVRIGTTAAGQTLTIPAGYYLPTGGRGSQRFISNKTAYNQLDLSAEFDTGGIGHTMVIGASALWERYDQRQGSIGRTGNGFDPYAAPFTAPATGAGTANPAYDAGASLGSYLPLVSISNPGQIVAGPVAPAGQVARVYGDNNYVGPVNFILASHAIGEQTSYAAYLFDTMKFADWLELNGGVRYEKVEGFNYSVSYNTVAGSPMLGQPASVSARLSTSDHLFSFRVGLVAKPTPETSVYIAYGNSRLPSKASVDGSCTAANASGGSGTCFVKPETTENYEIGAKADLFDRKLLLTVAAFRNDRNQIKVVSGDPTLPDQATDGFQRVEGISFGASGTVTGNWTISANYMYLRSEIRQGVSDFCLANPGATSSSAGNCANSPAYPDPTRGYALTNTPKHSGSLFTTYRFGFGLQLGYGLTYQGKFLLNQPTLAQLTAGTYVGYHVPSYTIHRFMANYPITPSLTAQVNIQNFTNEKYVTTVRNAVGGSWAQPASTRSAVFSLNYRF</sequence>
<keyword evidence="2 8" id="KW-0813">Transport</keyword>
<evidence type="ECO:0000259" key="12">
    <source>
        <dbReference type="Pfam" id="PF00593"/>
    </source>
</evidence>
<feature type="region of interest" description="Disordered" evidence="10">
    <location>
        <begin position="33"/>
        <end position="63"/>
    </location>
</feature>
<feature type="chain" id="PRO_5019720242" evidence="11">
    <location>
        <begin position="23"/>
        <end position="856"/>
    </location>
</feature>
<dbReference type="Gene3D" id="2.170.130.10">
    <property type="entry name" value="TonB-dependent receptor, plug domain"/>
    <property type="match status" value="1"/>
</dbReference>
<name>A0A494W4F5_9SPHN</name>
<dbReference type="Proteomes" id="UP000279959">
    <property type="component" value="Chromosome"/>
</dbReference>
<keyword evidence="6 8" id="KW-0472">Membrane</keyword>
<keyword evidence="5 9" id="KW-0798">TonB box</keyword>
<evidence type="ECO:0000256" key="7">
    <source>
        <dbReference type="ARBA" id="ARBA00023237"/>
    </source>
</evidence>
<proteinExistence type="inferred from homology"/>
<keyword evidence="3 8" id="KW-1134">Transmembrane beta strand</keyword>
<evidence type="ECO:0000256" key="9">
    <source>
        <dbReference type="RuleBase" id="RU003357"/>
    </source>
</evidence>
<dbReference type="InterPro" id="IPR037066">
    <property type="entry name" value="Plug_dom_sf"/>
</dbReference>
<evidence type="ECO:0000256" key="5">
    <source>
        <dbReference type="ARBA" id="ARBA00023077"/>
    </source>
</evidence>
<dbReference type="Pfam" id="PF00593">
    <property type="entry name" value="TonB_dep_Rec_b-barrel"/>
    <property type="match status" value="1"/>
</dbReference>
<evidence type="ECO:0000313" key="14">
    <source>
        <dbReference type="EMBL" id="BBD98226.1"/>
    </source>
</evidence>
<dbReference type="SUPFAM" id="SSF56935">
    <property type="entry name" value="Porins"/>
    <property type="match status" value="1"/>
</dbReference>
<dbReference type="PANTHER" id="PTHR32552:SF83">
    <property type="entry name" value="BLR3904 PROTEIN"/>
    <property type="match status" value="1"/>
</dbReference>
<reference evidence="14" key="1">
    <citation type="submission" date="2018-05" db="EMBL/GenBank/DDBJ databases">
        <title>Complete Genome Sequence of the Nonylphenol-Degrading Bacterium Sphingobium amiense DSM 16289T.</title>
        <authorList>
            <person name="Ootsuka M."/>
            <person name="Nishizawa T."/>
            <person name="Ohta H."/>
        </authorList>
    </citation>
    <scope>NUCLEOTIDE SEQUENCE [LARGE SCALE GENOMIC DNA]</scope>
    <source>
        <strain evidence="14">DSM 16289</strain>
    </source>
</reference>
<evidence type="ECO:0000256" key="2">
    <source>
        <dbReference type="ARBA" id="ARBA00022448"/>
    </source>
</evidence>
<protein>
    <submittedName>
        <fullName evidence="14">TonB-dependent receptor</fullName>
    </submittedName>
</protein>
<evidence type="ECO:0000256" key="10">
    <source>
        <dbReference type="SAM" id="MobiDB-lite"/>
    </source>
</evidence>
<dbReference type="InterPro" id="IPR012910">
    <property type="entry name" value="Plug_dom"/>
</dbReference>
<comment type="subcellular location">
    <subcellularLocation>
        <location evidence="1 8">Cell outer membrane</location>
        <topology evidence="1 8">Multi-pass membrane protein</topology>
    </subcellularLocation>
</comment>
<dbReference type="GO" id="GO:0015344">
    <property type="term" value="F:siderophore uptake transmembrane transporter activity"/>
    <property type="evidence" value="ECO:0007669"/>
    <property type="project" value="TreeGrafter"/>
</dbReference>
<keyword evidence="11" id="KW-0732">Signal</keyword>
<dbReference type="CDD" id="cd01347">
    <property type="entry name" value="ligand_gated_channel"/>
    <property type="match status" value="1"/>
</dbReference>
<dbReference type="InterPro" id="IPR000531">
    <property type="entry name" value="Beta-barrel_TonB"/>
</dbReference>
<organism evidence="14 15">
    <name type="scientific">Sphingobium amiense</name>
    <dbReference type="NCBI Taxonomy" id="135719"/>
    <lineage>
        <taxon>Bacteria</taxon>
        <taxon>Pseudomonadati</taxon>
        <taxon>Pseudomonadota</taxon>
        <taxon>Alphaproteobacteria</taxon>
        <taxon>Sphingomonadales</taxon>
        <taxon>Sphingomonadaceae</taxon>
        <taxon>Sphingobium</taxon>
    </lineage>
</organism>
<dbReference type="PANTHER" id="PTHR32552">
    <property type="entry name" value="FERRICHROME IRON RECEPTOR-RELATED"/>
    <property type="match status" value="1"/>
</dbReference>
<feature type="domain" description="TonB-dependent receptor plug" evidence="13">
    <location>
        <begin position="65"/>
        <end position="165"/>
    </location>
</feature>
<evidence type="ECO:0000259" key="13">
    <source>
        <dbReference type="Pfam" id="PF07715"/>
    </source>
</evidence>
<dbReference type="PROSITE" id="PS51257">
    <property type="entry name" value="PROKAR_LIPOPROTEIN"/>
    <property type="match status" value="1"/>
</dbReference>
<evidence type="ECO:0000313" key="15">
    <source>
        <dbReference type="Proteomes" id="UP000279959"/>
    </source>
</evidence>
<keyword evidence="7 8" id="KW-0998">Cell outer membrane</keyword>
<dbReference type="AlphaFoldDB" id="A0A494W4F5"/>
<dbReference type="RefSeq" id="WP_066703769.1">
    <property type="nucleotide sequence ID" value="NZ_AP018664.1"/>
</dbReference>
<keyword evidence="4 8" id="KW-0812">Transmembrane</keyword>
<evidence type="ECO:0000256" key="11">
    <source>
        <dbReference type="SAM" id="SignalP"/>
    </source>
</evidence>
<evidence type="ECO:0000256" key="3">
    <source>
        <dbReference type="ARBA" id="ARBA00022452"/>
    </source>
</evidence>
<evidence type="ECO:0000256" key="4">
    <source>
        <dbReference type="ARBA" id="ARBA00022692"/>
    </source>
</evidence>
<feature type="signal peptide" evidence="11">
    <location>
        <begin position="1"/>
        <end position="22"/>
    </location>
</feature>
<feature type="domain" description="TonB-dependent receptor-like beta-barrel" evidence="12">
    <location>
        <begin position="240"/>
        <end position="821"/>
    </location>
</feature>
<dbReference type="GO" id="GO:0009279">
    <property type="term" value="C:cell outer membrane"/>
    <property type="evidence" value="ECO:0007669"/>
    <property type="project" value="UniProtKB-SubCell"/>
</dbReference>
<dbReference type="InterPro" id="IPR036942">
    <property type="entry name" value="Beta-barrel_TonB_sf"/>
</dbReference>
<dbReference type="EMBL" id="AP018664">
    <property type="protein sequence ID" value="BBD98226.1"/>
    <property type="molecule type" value="Genomic_DNA"/>
</dbReference>
<comment type="similarity">
    <text evidence="8 9">Belongs to the TonB-dependent receptor family.</text>
</comment>
<keyword evidence="14" id="KW-0675">Receptor</keyword>
<dbReference type="Pfam" id="PF07715">
    <property type="entry name" value="Plug"/>
    <property type="match status" value="1"/>
</dbReference>
<gene>
    <name evidence="14" type="ORF">SAMIE_1017270</name>
</gene>
<dbReference type="PROSITE" id="PS52016">
    <property type="entry name" value="TONB_DEPENDENT_REC_3"/>
    <property type="match status" value="1"/>
</dbReference>
<evidence type="ECO:0000256" key="8">
    <source>
        <dbReference type="PROSITE-ProRule" id="PRU01360"/>
    </source>
</evidence>
<keyword evidence="15" id="KW-1185">Reference proteome</keyword>
<evidence type="ECO:0000256" key="6">
    <source>
        <dbReference type="ARBA" id="ARBA00023136"/>
    </source>
</evidence>
<dbReference type="InterPro" id="IPR039426">
    <property type="entry name" value="TonB-dep_rcpt-like"/>
</dbReference>
<accession>A0A494W4F5</accession>
<evidence type="ECO:0000256" key="1">
    <source>
        <dbReference type="ARBA" id="ARBA00004571"/>
    </source>
</evidence>
<dbReference type="Gene3D" id="2.40.170.20">
    <property type="entry name" value="TonB-dependent receptor, beta-barrel domain"/>
    <property type="match status" value="1"/>
</dbReference>
<dbReference type="KEGG" id="sami:SAMIE_1017270"/>